<feature type="transmembrane region" description="Helical" evidence="1">
    <location>
        <begin position="272"/>
        <end position="295"/>
    </location>
</feature>
<feature type="transmembrane region" description="Helical" evidence="1">
    <location>
        <begin position="396"/>
        <end position="414"/>
    </location>
</feature>
<keyword evidence="1" id="KW-1133">Transmembrane helix</keyword>
<dbReference type="InterPro" id="IPR022703">
    <property type="entry name" value="DUF3533"/>
</dbReference>
<dbReference type="GO" id="GO:0016020">
    <property type="term" value="C:membrane"/>
    <property type="evidence" value="ECO:0007669"/>
    <property type="project" value="TreeGrafter"/>
</dbReference>
<dbReference type="OrthoDB" id="2140105at2759"/>
<feature type="transmembrane region" description="Helical" evidence="1">
    <location>
        <begin position="33"/>
        <end position="56"/>
    </location>
</feature>
<dbReference type="Proteomes" id="UP000799439">
    <property type="component" value="Unassembled WGS sequence"/>
</dbReference>
<evidence type="ECO:0000313" key="4">
    <source>
        <dbReference type="Proteomes" id="UP000799439"/>
    </source>
</evidence>
<keyword evidence="1" id="KW-0812">Transmembrane</keyword>
<feature type="transmembrane region" description="Helical" evidence="1">
    <location>
        <begin position="331"/>
        <end position="350"/>
    </location>
</feature>
<reference evidence="3" key="1">
    <citation type="journal article" date="2020" name="Stud. Mycol.">
        <title>101 Dothideomycetes genomes: a test case for predicting lifestyles and emergence of pathogens.</title>
        <authorList>
            <person name="Haridas S."/>
            <person name="Albert R."/>
            <person name="Binder M."/>
            <person name="Bloem J."/>
            <person name="Labutti K."/>
            <person name="Salamov A."/>
            <person name="Andreopoulos B."/>
            <person name="Baker S."/>
            <person name="Barry K."/>
            <person name="Bills G."/>
            <person name="Bluhm B."/>
            <person name="Cannon C."/>
            <person name="Castanera R."/>
            <person name="Culley D."/>
            <person name="Daum C."/>
            <person name="Ezra D."/>
            <person name="Gonzalez J."/>
            <person name="Henrissat B."/>
            <person name="Kuo A."/>
            <person name="Liang C."/>
            <person name="Lipzen A."/>
            <person name="Lutzoni F."/>
            <person name="Magnuson J."/>
            <person name="Mondo S."/>
            <person name="Nolan M."/>
            <person name="Ohm R."/>
            <person name="Pangilinan J."/>
            <person name="Park H.-J."/>
            <person name="Ramirez L."/>
            <person name="Alfaro M."/>
            <person name="Sun H."/>
            <person name="Tritt A."/>
            <person name="Yoshinaga Y."/>
            <person name="Zwiers L.-H."/>
            <person name="Turgeon B."/>
            <person name="Goodwin S."/>
            <person name="Spatafora J."/>
            <person name="Crous P."/>
            <person name="Grigoriev I."/>
        </authorList>
    </citation>
    <scope>NUCLEOTIDE SEQUENCE</scope>
    <source>
        <strain evidence="3">CBS 260.36</strain>
    </source>
</reference>
<keyword evidence="1" id="KW-0472">Membrane</keyword>
<dbReference type="PANTHER" id="PTHR34814:SF2">
    <property type="entry name" value="DUF3533 DOMAIN-CONTAINING PROTEIN"/>
    <property type="match status" value="1"/>
</dbReference>
<comment type="caution">
    <text evidence="3">The sequence shown here is derived from an EMBL/GenBank/DDBJ whole genome shotgun (WGS) entry which is preliminary data.</text>
</comment>
<organism evidence="3 4">
    <name type="scientific">Myriangium duriaei CBS 260.36</name>
    <dbReference type="NCBI Taxonomy" id="1168546"/>
    <lineage>
        <taxon>Eukaryota</taxon>
        <taxon>Fungi</taxon>
        <taxon>Dikarya</taxon>
        <taxon>Ascomycota</taxon>
        <taxon>Pezizomycotina</taxon>
        <taxon>Dothideomycetes</taxon>
        <taxon>Dothideomycetidae</taxon>
        <taxon>Myriangiales</taxon>
        <taxon>Myriangiaceae</taxon>
        <taxon>Myriangium</taxon>
    </lineage>
</organism>
<dbReference type="InterPro" id="IPR053001">
    <property type="entry name" value="MNNG_permease-like"/>
</dbReference>
<dbReference type="AlphaFoldDB" id="A0A9P4IS57"/>
<dbReference type="PANTHER" id="PTHR34814">
    <property type="entry name" value="NITROSOGUANIDINE RESISTANCE PROTEIN SNG1"/>
    <property type="match status" value="1"/>
</dbReference>
<sequence>MVSSKLPDTLASANRIDRQQRREAFWRGRKKHFFLVVCVLAFLLQMLFLSCMSYLYGSIYKMGSKFHNFKVLHVDYDGGVISQSLDHAYSRLEGAAFPTFVQQPKEMYPTMDHVIDAIKDSKYWAAFVVSPNASNLLAAALQGGTGDQPYNPDTALQYVWNEVKYPPFSDQVFEANFERLTAATRLAYNALNGSAALSLLNKENPASLQVLLNPIGSSGTNIMTTIQPTKLFYNTVSFVMPILQQFFFLLVLNGISNELQLYSSLPLKISGLLRIGLGITYAFLGSLGMAGYIFAFDETWNVTGHQFAQTWMVLWLLMHSHFVIIDSFTAVLPLPALPFFLLIWIILNITSSISPFEVNPGFYKWGICLPTHQAYSLLLDIWSFGKVPKLSPSLPVLFAWWIVGCISCFVTHLYRCHKAFKLDVKLKEATRELRTSMETTHTATDDDVLMEIMSQDRDAYKPSIPLLIGRILPSPTPDRIDRPSPDPYAWTRFSLRGFE</sequence>
<protein>
    <recommendedName>
        <fullName evidence="2">DUF3533 domain-containing protein</fullName>
    </recommendedName>
</protein>
<feature type="transmembrane region" description="Helical" evidence="1">
    <location>
        <begin position="231"/>
        <end position="252"/>
    </location>
</feature>
<proteinExistence type="predicted"/>
<gene>
    <name evidence="3" type="ORF">K461DRAFT_283507</name>
</gene>
<accession>A0A9P4IS57</accession>
<feature type="domain" description="DUF3533" evidence="2">
    <location>
        <begin position="41"/>
        <end position="404"/>
    </location>
</feature>
<name>A0A9P4IS57_9PEZI</name>
<evidence type="ECO:0000259" key="2">
    <source>
        <dbReference type="Pfam" id="PF12051"/>
    </source>
</evidence>
<keyword evidence="4" id="KW-1185">Reference proteome</keyword>
<evidence type="ECO:0000256" key="1">
    <source>
        <dbReference type="SAM" id="Phobius"/>
    </source>
</evidence>
<dbReference type="Pfam" id="PF12051">
    <property type="entry name" value="DUF3533"/>
    <property type="match status" value="1"/>
</dbReference>
<dbReference type="EMBL" id="ML996096">
    <property type="protein sequence ID" value="KAF2147624.1"/>
    <property type="molecule type" value="Genomic_DNA"/>
</dbReference>
<evidence type="ECO:0000313" key="3">
    <source>
        <dbReference type="EMBL" id="KAF2147624.1"/>
    </source>
</evidence>